<dbReference type="Proteomes" id="UP001374893">
    <property type="component" value="Chromosome"/>
</dbReference>
<feature type="compositionally biased region" description="Basic and acidic residues" evidence="4">
    <location>
        <begin position="155"/>
        <end position="177"/>
    </location>
</feature>
<gene>
    <name evidence="6" type="ORF">HAHE_10980</name>
</gene>
<evidence type="ECO:0000313" key="7">
    <source>
        <dbReference type="Proteomes" id="UP001374893"/>
    </source>
</evidence>
<keyword evidence="1" id="KW-1015">Disulfide bond</keyword>
<dbReference type="PANTHER" id="PTHR43601">
    <property type="entry name" value="THIOREDOXIN, MITOCHONDRIAL"/>
    <property type="match status" value="1"/>
</dbReference>
<dbReference type="InterPro" id="IPR005746">
    <property type="entry name" value="Thioredoxin"/>
</dbReference>
<evidence type="ECO:0000256" key="4">
    <source>
        <dbReference type="SAM" id="MobiDB-lite"/>
    </source>
</evidence>
<dbReference type="Pfam" id="PF00085">
    <property type="entry name" value="Thioredoxin"/>
    <property type="match status" value="1"/>
</dbReference>
<accession>A0ABM7RHV3</accession>
<evidence type="ECO:0000259" key="5">
    <source>
        <dbReference type="PROSITE" id="PS51352"/>
    </source>
</evidence>
<dbReference type="CDD" id="cd02947">
    <property type="entry name" value="TRX_family"/>
    <property type="match status" value="1"/>
</dbReference>
<dbReference type="PROSITE" id="PS51352">
    <property type="entry name" value="THIOREDOXIN_2"/>
    <property type="match status" value="1"/>
</dbReference>
<dbReference type="PROSITE" id="PS51257">
    <property type="entry name" value="PROKAR_LIPOPROTEIN"/>
    <property type="match status" value="1"/>
</dbReference>
<dbReference type="InterPro" id="IPR036249">
    <property type="entry name" value="Thioredoxin-like_sf"/>
</dbReference>
<sequence>MRIPLLLFGLVAFATSGCEKVLEALKSESSTGTAQGTGDADFDQQISQSGQVVVVDFYADWCGPCRSLGPKLERISHSLGGKVSLVKVNIDEKKALASSLNVSSIPDVRMYIDGEEVDRFVGDMPEAAVRQKIEAQASKVTGVAGVTEPGAETPGEEKAPIIEPMEKDWLPPGMEKK</sequence>
<name>A0ABM7RHV3_9BACT</name>
<dbReference type="EMBL" id="AP024702">
    <property type="protein sequence ID" value="BCX47190.1"/>
    <property type="molecule type" value="Genomic_DNA"/>
</dbReference>
<dbReference type="PROSITE" id="PS00194">
    <property type="entry name" value="THIOREDOXIN_1"/>
    <property type="match status" value="1"/>
</dbReference>
<keyword evidence="2" id="KW-0676">Redox-active center</keyword>
<dbReference type="RefSeq" id="WP_338689254.1">
    <property type="nucleotide sequence ID" value="NZ_AP024702.1"/>
</dbReference>
<reference evidence="6 7" key="1">
    <citation type="submission" date="2021-06" db="EMBL/GenBank/DDBJ databases">
        <title>Complete genome of Haloferula helveola possessing various polysaccharide degrading enzymes.</title>
        <authorList>
            <person name="Takami H."/>
            <person name="Huang C."/>
            <person name="Hamasaki K."/>
        </authorList>
    </citation>
    <scope>NUCLEOTIDE SEQUENCE [LARGE SCALE GENOMIC DNA]</scope>
    <source>
        <strain evidence="6 7">CN-1</strain>
    </source>
</reference>
<dbReference type="Gene3D" id="3.40.30.10">
    <property type="entry name" value="Glutaredoxin"/>
    <property type="match status" value="1"/>
</dbReference>
<protein>
    <recommendedName>
        <fullName evidence="3">Thioredoxin</fullName>
    </recommendedName>
</protein>
<dbReference type="InterPro" id="IPR013766">
    <property type="entry name" value="Thioredoxin_domain"/>
</dbReference>
<organism evidence="6 7">
    <name type="scientific">Haloferula helveola</name>
    <dbReference type="NCBI Taxonomy" id="490095"/>
    <lineage>
        <taxon>Bacteria</taxon>
        <taxon>Pseudomonadati</taxon>
        <taxon>Verrucomicrobiota</taxon>
        <taxon>Verrucomicrobiia</taxon>
        <taxon>Verrucomicrobiales</taxon>
        <taxon>Verrucomicrobiaceae</taxon>
        <taxon>Haloferula</taxon>
    </lineage>
</organism>
<dbReference type="NCBIfam" id="TIGR01068">
    <property type="entry name" value="thioredoxin"/>
    <property type="match status" value="1"/>
</dbReference>
<keyword evidence="7" id="KW-1185">Reference proteome</keyword>
<feature type="region of interest" description="Disordered" evidence="4">
    <location>
        <begin position="143"/>
        <end position="177"/>
    </location>
</feature>
<dbReference type="PANTHER" id="PTHR43601:SF3">
    <property type="entry name" value="THIOREDOXIN, MITOCHONDRIAL"/>
    <property type="match status" value="1"/>
</dbReference>
<evidence type="ECO:0000256" key="3">
    <source>
        <dbReference type="NCBIfam" id="TIGR01068"/>
    </source>
</evidence>
<evidence type="ECO:0000313" key="6">
    <source>
        <dbReference type="EMBL" id="BCX47190.1"/>
    </source>
</evidence>
<evidence type="ECO:0000256" key="1">
    <source>
        <dbReference type="ARBA" id="ARBA00023157"/>
    </source>
</evidence>
<dbReference type="SUPFAM" id="SSF52833">
    <property type="entry name" value="Thioredoxin-like"/>
    <property type="match status" value="1"/>
</dbReference>
<feature type="domain" description="Thioredoxin" evidence="5">
    <location>
        <begin position="21"/>
        <end position="138"/>
    </location>
</feature>
<proteinExistence type="predicted"/>
<evidence type="ECO:0000256" key="2">
    <source>
        <dbReference type="ARBA" id="ARBA00023284"/>
    </source>
</evidence>
<dbReference type="InterPro" id="IPR017937">
    <property type="entry name" value="Thioredoxin_CS"/>
</dbReference>